<proteinExistence type="predicted"/>
<feature type="non-terminal residue" evidence="2">
    <location>
        <position position="1"/>
    </location>
</feature>
<evidence type="ECO:0000313" key="2">
    <source>
        <dbReference type="EMBL" id="NVD42944.1"/>
    </source>
</evidence>
<dbReference type="EMBL" id="JABWDU010000012">
    <property type="protein sequence ID" value="NVD42944.1"/>
    <property type="molecule type" value="Genomic_DNA"/>
</dbReference>
<keyword evidence="3" id="KW-1185">Reference proteome</keyword>
<comment type="caution">
    <text evidence="2">The sequence shown here is derived from an EMBL/GenBank/DDBJ whole genome shotgun (WGS) entry which is preliminary data.</text>
</comment>
<feature type="compositionally biased region" description="Basic and acidic residues" evidence="1">
    <location>
        <begin position="19"/>
        <end position="29"/>
    </location>
</feature>
<feature type="compositionally biased region" description="Low complexity" evidence="1">
    <location>
        <begin position="30"/>
        <end position="41"/>
    </location>
</feature>
<organism evidence="2 3">
    <name type="scientific">Ensifer oleiphilus</name>
    <dbReference type="NCBI Taxonomy" id="2742698"/>
    <lineage>
        <taxon>Bacteria</taxon>
        <taxon>Pseudomonadati</taxon>
        <taxon>Pseudomonadota</taxon>
        <taxon>Alphaproteobacteria</taxon>
        <taxon>Hyphomicrobiales</taxon>
        <taxon>Rhizobiaceae</taxon>
        <taxon>Sinorhizobium/Ensifer group</taxon>
        <taxon>Ensifer</taxon>
    </lineage>
</organism>
<name>A0A7Y6URD9_9HYPH</name>
<gene>
    <name evidence="2" type="ORF">HT585_29190</name>
</gene>
<protein>
    <submittedName>
        <fullName evidence="2">Uncharacterized protein</fullName>
    </submittedName>
</protein>
<reference evidence="2 3" key="1">
    <citation type="submission" date="2020-06" db="EMBL/GenBank/DDBJ databases">
        <authorList>
            <person name="Grouzdev D.S."/>
        </authorList>
    </citation>
    <scope>NUCLEOTIDE SEQUENCE [LARGE SCALE GENOMIC DNA]</scope>
    <source>
        <strain evidence="2 3">HO-A22</strain>
    </source>
</reference>
<sequence>VAFGPKEEILPSQKMRPLVVEKNRRDAAGRADAGMGQAMGQPQRVPAE</sequence>
<accession>A0A7Y6URD9</accession>
<dbReference type="Proteomes" id="UP000520198">
    <property type="component" value="Unassembled WGS sequence"/>
</dbReference>
<evidence type="ECO:0000313" key="3">
    <source>
        <dbReference type="Proteomes" id="UP000520198"/>
    </source>
</evidence>
<evidence type="ECO:0000256" key="1">
    <source>
        <dbReference type="SAM" id="MobiDB-lite"/>
    </source>
</evidence>
<dbReference type="AlphaFoldDB" id="A0A7Y6URD9"/>
<feature type="region of interest" description="Disordered" evidence="1">
    <location>
        <begin position="1"/>
        <end position="48"/>
    </location>
</feature>